<dbReference type="Gene3D" id="3.40.640.10">
    <property type="entry name" value="Type I PLP-dependent aspartate aminotransferase-like (Major domain)"/>
    <property type="match status" value="1"/>
</dbReference>
<evidence type="ECO:0000256" key="1">
    <source>
        <dbReference type="ARBA" id="ARBA00001933"/>
    </source>
</evidence>
<dbReference type="Pfam" id="PF00202">
    <property type="entry name" value="Aminotran_3"/>
    <property type="match status" value="1"/>
</dbReference>
<dbReference type="InterPro" id="IPR015421">
    <property type="entry name" value="PyrdxlP-dep_Trfase_major"/>
</dbReference>
<dbReference type="AlphaFoldDB" id="A0A9D1N150"/>
<dbReference type="PANTHER" id="PTHR11986">
    <property type="entry name" value="AMINOTRANSFERASE CLASS III"/>
    <property type="match status" value="1"/>
</dbReference>
<dbReference type="PANTHER" id="PTHR11986:SF79">
    <property type="entry name" value="ACETYLORNITHINE AMINOTRANSFERASE, MITOCHONDRIAL"/>
    <property type="match status" value="1"/>
</dbReference>
<dbReference type="GO" id="GO:0008483">
    <property type="term" value="F:transaminase activity"/>
    <property type="evidence" value="ECO:0007669"/>
    <property type="project" value="UniProtKB-KW"/>
</dbReference>
<dbReference type="Gene3D" id="3.90.1150.10">
    <property type="entry name" value="Aspartate Aminotransferase, domain 1"/>
    <property type="match status" value="1"/>
</dbReference>
<dbReference type="Proteomes" id="UP000886748">
    <property type="component" value="Unassembled WGS sequence"/>
</dbReference>
<evidence type="ECO:0000256" key="5">
    <source>
        <dbReference type="RuleBase" id="RU003560"/>
    </source>
</evidence>
<keyword evidence="3" id="KW-0808">Transferase</keyword>
<dbReference type="InterPro" id="IPR049704">
    <property type="entry name" value="Aminotrans_3_PPA_site"/>
</dbReference>
<proteinExistence type="inferred from homology"/>
<dbReference type="GO" id="GO:0030170">
    <property type="term" value="F:pyridoxal phosphate binding"/>
    <property type="evidence" value="ECO:0007669"/>
    <property type="project" value="InterPro"/>
</dbReference>
<dbReference type="InterPro" id="IPR050103">
    <property type="entry name" value="Class-III_PLP-dep_AT"/>
</dbReference>
<name>A0A9D1N150_9CLOT</name>
<gene>
    <name evidence="6" type="ORF">IAD26_08715</name>
</gene>
<organism evidence="6 7">
    <name type="scientific">Candidatus Limenecus avicola</name>
    <dbReference type="NCBI Taxonomy" id="2840847"/>
    <lineage>
        <taxon>Bacteria</taxon>
        <taxon>Bacillati</taxon>
        <taxon>Bacillota</taxon>
        <taxon>Clostridia</taxon>
        <taxon>Eubacteriales</taxon>
        <taxon>Clostridiaceae</taxon>
        <taxon>Clostridiaceae incertae sedis</taxon>
        <taxon>Candidatus Limenecus</taxon>
    </lineage>
</organism>
<protein>
    <submittedName>
        <fullName evidence="6">Aminotransferase class III-fold pyridoxal phosphate-dependent enzyme</fullName>
    </submittedName>
</protein>
<evidence type="ECO:0000313" key="7">
    <source>
        <dbReference type="Proteomes" id="UP000886748"/>
    </source>
</evidence>
<dbReference type="InterPro" id="IPR015424">
    <property type="entry name" value="PyrdxlP-dep_Trfase"/>
</dbReference>
<reference evidence="6" key="2">
    <citation type="journal article" date="2021" name="PeerJ">
        <title>Extensive microbial diversity within the chicken gut microbiome revealed by metagenomics and culture.</title>
        <authorList>
            <person name="Gilroy R."/>
            <person name="Ravi A."/>
            <person name="Getino M."/>
            <person name="Pursley I."/>
            <person name="Horton D.L."/>
            <person name="Alikhan N.F."/>
            <person name="Baker D."/>
            <person name="Gharbi K."/>
            <person name="Hall N."/>
            <person name="Watson M."/>
            <person name="Adriaenssens E.M."/>
            <person name="Foster-Nyarko E."/>
            <person name="Jarju S."/>
            <person name="Secka A."/>
            <person name="Antonio M."/>
            <person name="Oren A."/>
            <person name="Chaudhuri R.R."/>
            <person name="La Ragione R."/>
            <person name="Hildebrand F."/>
            <person name="Pallen M.J."/>
        </authorList>
    </citation>
    <scope>NUCLEOTIDE SEQUENCE</scope>
    <source>
        <strain evidence="6">CHK154-7741</strain>
    </source>
</reference>
<dbReference type="CDD" id="cd00610">
    <property type="entry name" value="OAT_like"/>
    <property type="match status" value="1"/>
</dbReference>
<evidence type="ECO:0000313" key="6">
    <source>
        <dbReference type="EMBL" id="HIU93197.1"/>
    </source>
</evidence>
<dbReference type="InterPro" id="IPR015422">
    <property type="entry name" value="PyrdxlP-dep_Trfase_small"/>
</dbReference>
<dbReference type="PROSITE" id="PS00600">
    <property type="entry name" value="AA_TRANSFER_CLASS_3"/>
    <property type="match status" value="1"/>
</dbReference>
<dbReference type="SUPFAM" id="SSF53383">
    <property type="entry name" value="PLP-dependent transferases"/>
    <property type="match status" value="1"/>
</dbReference>
<dbReference type="InterPro" id="IPR005814">
    <property type="entry name" value="Aminotrans_3"/>
</dbReference>
<comment type="caution">
    <text evidence="6">The sequence shown here is derived from an EMBL/GenBank/DDBJ whole genome shotgun (WGS) entry which is preliminary data.</text>
</comment>
<comment type="cofactor">
    <cofactor evidence="1">
        <name>pyridoxal 5'-phosphate</name>
        <dbReference type="ChEBI" id="CHEBI:597326"/>
    </cofactor>
</comment>
<keyword evidence="4 5" id="KW-0663">Pyridoxal phosphate</keyword>
<reference evidence="6" key="1">
    <citation type="submission" date="2020-10" db="EMBL/GenBank/DDBJ databases">
        <authorList>
            <person name="Gilroy R."/>
        </authorList>
    </citation>
    <scope>NUCLEOTIDE SEQUENCE</scope>
    <source>
        <strain evidence="6">CHK154-7741</strain>
    </source>
</reference>
<dbReference type="GO" id="GO:0042802">
    <property type="term" value="F:identical protein binding"/>
    <property type="evidence" value="ECO:0007669"/>
    <property type="project" value="TreeGrafter"/>
</dbReference>
<accession>A0A9D1N150</accession>
<evidence type="ECO:0000256" key="4">
    <source>
        <dbReference type="ARBA" id="ARBA00022898"/>
    </source>
</evidence>
<evidence type="ECO:0000256" key="2">
    <source>
        <dbReference type="ARBA" id="ARBA00022576"/>
    </source>
</evidence>
<evidence type="ECO:0000256" key="3">
    <source>
        <dbReference type="ARBA" id="ARBA00022679"/>
    </source>
</evidence>
<comment type="similarity">
    <text evidence="5">Belongs to the class-III pyridoxal-phosphate-dependent aminotransferase family.</text>
</comment>
<dbReference type="EMBL" id="DVOD01000062">
    <property type="protein sequence ID" value="HIU93197.1"/>
    <property type="molecule type" value="Genomic_DNA"/>
</dbReference>
<keyword evidence="2 6" id="KW-0032">Aminotransferase</keyword>
<sequence>MKLSDEEIKAIDKEYCSWGDTVHYHDDQTIFRDCEGSYMYDGNDTPYLDLQMWYSSCNLGYKNKRVLDAVLDQYQTMPQISSRFVYDYKALLAEKIAKANLDRYGIKGRVQFNVGGAQVNEDMLKLIRNYTKKPRMFAFMGGYHGRTIGTTAVTSSYRYREHFGHMSDTAHFVPFPYCFRCPYDKKCESCNMYCVKQFAKLFESEYNGVYDPKTKDCEFGGFIAEPLLGTGGYIVPPKGYFKELKKVLDEHNILFMVDEVQMGCFRTGKLWAMEHFGVKPDAMTFAKSITNGMNPLAGMWAKEELINPKVFPAGRTHSTYAANPIGTRAGYEVMSIFDEERKELESEIARKGAKFLDGLKALEKKYKNIGTVNGLGFALSVEVTEADRFTPARELCDEIIEAGLKGDLTYKGKKCGLILNNGGYFKNIITLVPQLYISDEEIDMALELMDQLFDRYMEKA</sequence>